<dbReference type="SMART" id="SM00501">
    <property type="entry name" value="BRIGHT"/>
    <property type="match status" value="1"/>
</dbReference>
<dbReference type="EMBL" id="GHES01031590">
    <property type="protein sequence ID" value="MPA62149.1"/>
    <property type="molecule type" value="Transcribed_RNA"/>
</dbReference>
<dbReference type="SUPFAM" id="SSF46774">
    <property type="entry name" value="ARID-like"/>
    <property type="match status" value="1"/>
</dbReference>
<sequence length="619" mass="70023">MVDIKDGLALHNVEIVQTFKSSGFSFDLDSSVKDGAVGDSKDRLRSLFDQVLSVFLEEVSGKKCGRPIPALLGDGRSVDLFKLFWVVRKSGGFDSVSKNGLWAFVAKECELDIGVVASLKLIYLKYLDELDQWLRRVSREKSLGYGESEVVGKLDLLSLELETEFRGLLSDGQQLKNKDGKPNEFESNKNGEYIDLDNDKNEKMHMLAAGNINKLHDNAEGIINDDDENFCVDDDNSFVVSDASVAKQVFNSRKRKRESLSLPGMLDWLIQVAKNSDAPAIGTIPECSKWKEHGRKEFWAQVLLVREALLIRRHVDLHTEESLLQKKLKMHPSMYEDNVINHQSTEGLRCSKRLPSLTKSHFCPCCSSCSATSKLASPHKAEVEKSPKEQTLVSVEILATSTTDGMSGDEPLQKHVSVGPLFQAEVPEWTGVVSESDSKWLGTRIWPPENVEHNSFIEMDPIGKGRQDLCGCRLPGSMDCVRFHIAEKRMKLKLELGLVFYCWRFDRMGEEVSLSWTIEEEKRFKNMVRSNPPSLDKCFWDDAFKFFPTKTREKLVSYYFNVFLIRRRSYQNRVTPKNIDSDDDESEFGCIGDGFGYAAVKILGSKLLTCAQNKQCTEL</sequence>
<feature type="domain" description="ELM2" evidence="4">
    <location>
        <begin position="414"/>
        <end position="537"/>
    </location>
</feature>
<evidence type="ECO:0000256" key="2">
    <source>
        <dbReference type="SAM" id="MobiDB-lite"/>
    </source>
</evidence>
<protein>
    <submittedName>
        <fullName evidence="5">Putative AT-rich interactive domain-containing protein 2 isoform X1</fullName>
    </submittedName>
</protein>
<gene>
    <name evidence="5" type="ORF">Din_031590</name>
</gene>
<keyword evidence="1" id="KW-0539">Nucleus</keyword>
<dbReference type="InterPro" id="IPR000949">
    <property type="entry name" value="ELM2_dom"/>
</dbReference>
<keyword evidence="5" id="KW-0413">Isomerase</keyword>
<dbReference type="InterPro" id="IPR036431">
    <property type="entry name" value="ARID_dom_sf"/>
</dbReference>
<dbReference type="GO" id="GO:0003677">
    <property type="term" value="F:DNA binding"/>
    <property type="evidence" value="ECO:0007669"/>
    <property type="project" value="InterPro"/>
</dbReference>
<accession>A0A5B7AZW1</accession>
<dbReference type="PROSITE" id="PS51156">
    <property type="entry name" value="ELM2"/>
    <property type="match status" value="1"/>
</dbReference>
<dbReference type="PANTHER" id="PTHR46410:SF20">
    <property type="entry name" value="AT-RICH INTERACTIVE DOMAIN-CONTAINING PROTEIN 2-LIKE ISOFORM X1"/>
    <property type="match status" value="1"/>
</dbReference>
<dbReference type="SMART" id="SM01189">
    <property type="entry name" value="ELM2"/>
    <property type="match status" value="1"/>
</dbReference>
<dbReference type="Gene3D" id="1.10.150.60">
    <property type="entry name" value="ARID DNA-binding domain"/>
    <property type="match status" value="1"/>
</dbReference>
<evidence type="ECO:0000313" key="5">
    <source>
        <dbReference type="EMBL" id="MPA62149.1"/>
    </source>
</evidence>
<dbReference type="InterPro" id="IPR001606">
    <property type="entry name" value="ARID_dom"/>
</dbReference>
<dbReference type="AlphaFoldDB" id="A0A5B7AZW1"/>
<evidence type="ECO:0000259" key="4">
    <source>
        <dbReference type="PROSITE" id="PS51156"/>
    </source>
</evidence>
<dbReference type="CDD" id="cd16100">
    <property type="entry name" value="ARID"/>
    <property type="match status" value="1"/>
</dbReference>
<evidence type="ECO:0000256" key="1">
    <source>
        <dbReference type="ARBA" id="ARBA00023242"/>
    </source>
</evidence>
<feature type="compositionally biased region" description="Basic and acidic residues" evidence="2">
    <location>
        <begin position="176"/>
        <end position="189"/>
    </location>
</feature>
<evidence type="ECO:0000259" key="3">
    <source>
        <dbReference type="PROSITE" id="PS51011"/>
    </source>
</evidence>
<organism evidence="5">
    <name type="scientific">Davidia involucrata</name>
    <name type="common">Dove tree</name>
    <dbReference type="NCBI Taxonomy" id="16924"/>
    <lineage>
        <taxon>Eukaryota</taxon>
        <taxon>Viridiplantae</taxon>
        <taxon>Streptophyta</taxon>
        <taxon>Embryophyta</taxon>
        <taxon>Tracheophyta</taxon>
        <taxon>Spermatophyta</taxon>
        <taxon>Magnoliopsida</taxon>
        <taxon>eudicotyledons</taxon>
        <taxon>Gunneridae</taxon>
        <taxon>Pentapetalae</taxon>
        <taxon>asterids</taxon>
        <taxon>Cornales</taxon>
        <taxon>Nyssaceae</taxon>
        <taxon>Davidia</taxon>
    </lineage>
</organism>
<feature type="region of interest" description="Disordered" evidence="2">
    <location>
        <begin position="173"/>
        <end position="192"/>
    </location>
</feature>
<dbReference type="Pfam" id="PF01388">
    <property type="entry name" value="ARID"/>
    <property type="match status" value="1"/>
</dbReference>
<reference evidence="5" key="1">
    <citation type="submission" date="2019-08" db="EMBL/GenBank/DDBJ databases">
        <title>Reference gene set and small RNA set construction with multiple tissues from Davidia involucrata Baill.</title>
        <authorList>
            <person name="Yang H."/>
            <person name="Zhou C."/>
            <person name="Li G."/>
            <person name="Wang J."/>
            <person name="Gao P."/>
            <person name="Wang M."/>
            <person name="Wang R."/>
            <person name="Zhao Y."/>
        </authorList>
    </citation>
    <scope>NUCLEOTIDE SEQUENCE</scope>
    <source>
        <tissue evidence="5">Mixed with DoveR01_LX</tissue>
    </source>
</reference>
<dbReference type="PANTHER" id="PTHR46410">
    <property type="entry name" value="AT-RICH INTERACTIVE DOMAIN-CONTAINING PROTEIN 2"/>
    <property type="match status" value="1"/>
</dbReference>
<proteinExistence type="predicted"/>
<dbReference type="SMART" id="SM01014">
    <property type="entry name" value="ARID"/>
    <property type="match status" value="1"/>
</dbReference>
<dbReference type="GO" id="GO:0016853">
    <property type="term" value="F:isomerase activity"/>
    <property type="evidence" value="ECO:0007669"/>
    <property type="project" value="UniProtKB-KW"/>
</dbReference>
<feature type="domain" description="ARID" evidence="3">
    <location>
        <begin position="42"/>
        <end position="135"/>
    </location>
</feature>
<dbReference type="PROSITE" id="PS51011">
    <property type="entry name" value="ARID"/>
    <property type="match status" value="1"/>
</dbReference>
<name>A0A5B7AZW1_DAVIN</name>